<keyword evidence="1" id="KW-1133">Transmembrane helix</keyword>
<evidence type="ECO:0000313" key="2">
    <source>
        <dbReference type="EMBL" id="KAL0956136.1"/>
    </source>
</evidence>
<evidence type="ECO:0000256" key="1">
    <source>
        <dbReference type="SAM" id="Phobius"/>
    </source>
</evidence>
<keyword evidence="1" id="KW-0472">Membrane</keyword>
<keyword evidence="3" id="KW-1185">Reference proteome</keyword>
<feature type="transmembrane region" description="Helical" evidence="1">
    <location>
        <begin position="15"/>
        <end position="39"/>
    </location>
</feature>
<dbReference type="Proteomes" id="UP001556367">
    <property type="component" value="Unassembled WGS sequence"/>
</dbReference>
<feature type="transmembrane region" description="Helical" evidence="1">
    <location>
        <begin position="51"/>
        <end position="74"/>
    </location>
</feature>
<evidence type="ECO:0000313" key="3">
    <source>
        <dbReference type="Proteomes" id="UP001556367"/>
    </source>
</evidence>
<comment type="caution">
    <text evidence="2">The sequence shown here is derived from an EMBL/GenBank/DDBJ whole genome shotgun (WGS) entry which is preliminary data.</text>
</comment>
<dbReference type="EMBL" id="JASNQZ010000006">
    <property type="protein sequence ID" value="KAL0956136.1"/>
    <property type="molecule type" value="Genomic_DNA"/>
</dbReference>
<feature type="transmembrane region" description="Helical" evidence="1">
    <location>
        <begin position="131"/>
        <end position="150"/>
    </location>
</feature>
<keyword evidence="1" id="KW-0812">Transmembrane</keyword>
<name>A0ABR3JKT0_9AGAR</name>
<proteinExistence type="predicted"/>
<feature type="transmembrane region" description="Helical" evidence="1">
    <location>
        <begin position="80"/>
        <end position="103"/>
    </location>
</feature>
<gene>
    <name evidence="2" type="ORF">HGRIS_002302</name>
</gene>
<accession>A0ABR3JKT0</accession>
<reference evidence="3" key="1">
    <citation type="submission" date="2024-06" db="EMBL/GenBank/DDBJ databases">
        <title>Multi-omics analyses provide insights into the biosynthesis of the anticancer antibiotic pleurotin in Hohenbuehelia grisea.</title>
        <authorList>
            <person name="Weaver J.A."/>
            <person name="Alberti F."/>
        </authorList>
    </citation>
    <scope>NUCLEOTIDE SEQUENCE [LARGE SCALE GENOMIC DNA]</scope>
    <source>
        <strain evidence="3">T-177</strain>
    </source>
</reference>
<protein>
    <submittedName>
        <fullName evidence="2">Uncharacterized protein</fullName>
    </submittedName>
</protein>
<organism evidence="2 3">
    <name type="scientific">Hohenbuehelia grisea</name>
    <dbReference type="NCBI Taxonomy" id="104357"/>
    <lineage>
        <taxon>Eukaryota</taxon>
        <taxon>Fungi</taxon>
        <taxon>Dikarya</taxon>
        <taxon>Basidiomycota</taxon>
        <taxon>Agaricomycotina</taxon>
        <taxon>Agaricomycetes</taxon>
        <taxon>Agaricomycetidae</taxon>
        <taxon>Agaricales</taxon>
        <taxon>Pleurotineae</taxon>
        <taxon>Pleurotaceae</taxon>
        <taxon>Hohenbuehelia</taxon>
    </lineage>
</organism>
<sequence length="179" mass="20096">MSYVRSRKFCCCLPVRFGVVLIAILGLLGGGFITVAGILQYRQTSGSKVALVIQIIIYGLLAVLSVLGLIGAIAKLRKLVSLYFTMLTAHLAFSICSGAFSLWRMFNDKHDCISTSDNDIKDKFCEKGLSVMRGVMVAAFIVVWLIQIWGCVIVNDYNKQLMEEEDVKHRRKDVERPQW</sequence>